<feature type="binding site" evidence="7">
    <location>
        <position position="168"/>
    </location>
    <ligand>
        <name>Zn(2+)</name>
        <dbReference type="ChEBI" id="CHEBI:29105"/>
    </ligand>
</feature>
<organism evidence="9 10">
    <name type="scientific">Candidatus Frankia alpina</name>
    <dbReference type="NCBI Taxonomy" id="2699483"/>
    <lineage>
        <taxon>Bacteria</taxon>
        <taxon>Bacillati</taxon>
        <taxon>Actinomycetota</taxon>
        <taxon>Actinomycetes</taxon>
        <taxon>Frankiales</taxon>
        <taxon>Frankiaceae</taxon>
        <taxon>Frankia</taxon>
    </lineage>
</organism>
<dbReference type="PANTHER" id="PTHR33202:SF7">
    <property type="entry name" value="FERRIC UPTAKE REGULATION PROTEIN"/>
    <property type="match status" value="1"/>
</dbReference>
<evidence type="ECO:0000256" key="5">
    <source>
        <dbReference type="ARBA" id="ARBA00023125"/>
    </source>
</evidence>
<comment type="caution">
    <text evidence="9">The sequence shown here is derived from an EMBL/GenBank/DDBJ whole genome shotgun (WGS) entry which is preliminary data.</text>
</comment>
<dbReference type="Gene3D" id="1.10.10.10">
    <property type="entry name" value="Winged helix-like DNA-binding domain superfamily/Winged helix DNA-binding domain"/>
    <property type="match status" value="1"/>
</dbReference>
<proteinExistence type="inferred from homology"/>
<name>A0A4S5ER43_9ACTN</name>
<feature type="binding site" evidence="7">
    <location>
        <position position="131"/>
    </location>
    <ligand>
        <name>Zn(2+)</name>
        <dbReference type="ChEBI" id="CHEBI:29105"/>
    </ligand>
</feature>
<dbReference type="InterPro" id="IPR036388">
    <property type="entry name" value="WH-like_DNA-bd_sf"/>
</dbReference>
<accession>A0A4S5ER43</accession>
<evidence type="ECO:0000256" key="1">
    <source>
        <dbReference type="ARBA" id="ARBA00007957"/>
    </source>
</evidence>
<dbReference type="GO" id="GO:0045892">
    <property type="term" value="P:negative regulation of DNA-templated transcription"/>
    <property type="evidence" value="ECO:0007669"/>
    <property type="project" value="TreeGrafter"/>
</dbReference>
<dbReference type="OrthoDB" id="8659436at2"/>
<dbReference type="RefSeq" id="WP_136448019.1">
    <property type="nucleotide sequence ID" value="NZ_CADCWT010000127.1"/>
</dbReference>
<dbReference type="InterPro" id="IPR036390">
    <property type="entry name" value="WH_DNA-bd_sf"/>
</dbReference>
<evidence type="ECO:0000256" key="3">
    <source>
        <dbReference type="ARBA" id="ARBA00022833"/>
    </source>
</evidence>
<evidence type="ECO:0000256" key="2">
    <source>
        <dbReference type="ARBA" id="ARBA00022491"/>
    </source>
</evidence>
<comment type="similarity">
    <text evidence="1">Belongs to the Fur family.</text>
</comment>
<dbReference type="CDD" id="cd07153">
    <property type="entry name" value="Fur_like"/>
    <property type="match status" value="1"/>
</dbReference>
<evidence type="ECO:0000256" key="6">
    <source>
        <dbReference type="ARBA" id="ARBA00023163"/>
    </source>
</evidence>
<dbReference type="EMBL" id="SSXH01000215">
    <property type="protein sequence ID" value="THJ74582.1"/>
    <property type="molecule type" value="Genomic_DNA"/>
</dbReference>
<keyword evidence="6" id="KW-0804">Transcription</keyword>
<dbReference type="GO" id="GO:0008270">
    <property type="term" value="F:zinc ion binding"/>
    <property type="evidence" value="ECO:0007669"/>
    <property type="project" value="TreeGrafter"/>
</dbReference>
<comment type="cofactor">
    <cofactor evidence="7">
        <name>Zn(2+)</name>
        <dbReference type="ChEBI" id="CHEBI:29105"/>
    </cofactor>
    <text evidence="7">Binds 1 zinc ion per subunit.</text>
</comment>
<gene>
    <name evidence="9" type="ORF">E7Y31_10625</name>
</gene>
<feature type="region of interest" description="Disordered" evidence="8">
    <location>
        <begin position="1"/>
        <end position="29"/>
    </location>
</feature>
<evidence type="ECO:0000256" key="8">
    <source>
        <dbReference type="SAM" id="MobiDB-lite"/>
    </source>
</evidence>
<dbReference type="SUPFAM" id="SSF46785">
    <property type="entry name" value="Winged helix' DNA-binding domain"/>
    <property type="match status" value="1"/>
</dbReference>
<dbReference type="GO" id="GO:1900376">
    <property type="term" value="P:regulation of secondary metabolite biosynthetic process"/>
    <property type="evidence" value="ECO:0007669"/>
    <property type="project" value="TreeGrafter"/>
</dbReference>
<dbReference type="PANTHER" id="PTHR33202">
    <property type="entry name" value="ZINC UPTAKE REGULATION PROTEIN"/>
    <property type="match status" value="1"/>
</dbReference>
<keyword evidence="4" id="KW-0805">Transcription regulation</keyword>
<feature type="binding site" evidence="7">
    <location>
        <position position="128"/>
    </location>
    <ligand>
        <name>Zn(2+)</name>
        <dbReference type="ChEBI" id="CHEBI:29105"/>
    </ligand>
</feature>
<keyword evidence="7" id="KW-0479">Metal-binding</keyword>
<keyword evidence="5" id="KW-0238">DNA-binding</keyword>
<sequence length="181" mass="19064">MQDSRPADAAAPDAGVEADTSAAPDTSAGRRDLAAAGVAELRVLGERVTPARRAVLRVLAETSEHLCVDDVLARADVIVPGLHRTTVYRAVETLGDLGLVTHVHPDHGPAVYHLDPSLTGSSHLHVRCRRCGEISDVPADLLDGVADRLARQIGFRLQPDHAALTGLCRACAAADPADDPR</sequence>
<evidence type="ECO:0000313" key="10">
    <source>
        <dbReference type="Proteomes" id="UP000305282"/>
    </source>
</evidence>
<dbReference type="Proteomes" id="UP000305282">
    <property type="component" value="Unassembled WGS sequence"/>
</dbReference>
<keyword evidence="10" id="KW-1185">Reference proteome</keyword>
<keyword evidence="2" id="KW-0678">Repressor</keyword>
<reference evidence="9 10" key="1">
    <citation type="submission" date="2019-04" db="EMBL/GenBank/DDBJ databases">
        <title>Draft genome sequences for three unisolated Alnus-infective Frankia Sp+ strains, AgTrS, AiOr and AvVan, the first sequenced Frankia strains able to sporulate in-planta.</title>
        <authorList>
            <person name="Bethencourt L."/>
            <person name="Vautrin F."/>
            <person name="Taib N."/>
            <person name="Dubost A."/>
            <person name="Castro-Garcia L."/>
            <person name="Imbaud O."/>
            <person name="Abrouk D."/>
            <person name="Fournier P."/>
            <person name="Briolay J."/>
            <person name="Nguyen A."/>
            <person name="Normand P."/>
            <person name="Fernandez M.P."/>
            <person name="Brochier-Armanet C."/>
            <person name="Herrera-Belaroussi A."/>
        </authorList>
    </citation>
    <scope>NUCLEOTIDE SEQUENCE [LARGE SCALE GENOMIC DNA]</scope>
    <source>
        <strain evidence="9 10">AvVan</strain>
    </source>
</reference>
<feature type="binding site" evidence="7">
    <location>
        <position position="171"/>
    </location>
    <ligand>
        <name>Zn(2+)</name>
        <dbReference type="ChEBI" id="CHEBI:29105"/>
    </ligand>
</feature>
<keyword evidence="3 7" id="KW-0862">Zinc</keyword>
<dbReference type="Gene3D" id="3.30.1490.190">
    <property type="match status" value="1"/>
</dbReference>
<evidence type="ECO:0000313" key="9">
    <source>
        <dbReference type="EMBL" id="THJ74582.1"/>
    </source>
</evidence>
<dbReference type="InterPro" id="IPR002481">
    <property type="entry name" value="FUR"/>
</dbReference>
<dbReference type="GO" id="GO:0000976">
    <property type="term" value="F:transcription cis-regulatory region binding"/>
    <property type="evidence" value="ECO:0007669"/>
    <property type="project" value="TreeGrafter"/>
</dbReference>
<protein>
    <submittedName>
        <fullName evidence="9">Transcriptional repressor</fullName>
    </submittedName>
</protein>
<dbReference type="GO" id="GO:0003700">
    <property type="term" value="F:DNA-binding transcription factor activity"/>
    <property type="evidence" value="ECO:0007669"/>
    <property type="project" value="InterPro"/>
</dbReference>
<evidence type="ECO:0000256" key="7">
    <source>
        <dbReference type="PIRSR" id="PIRSR602481-1"/>
    </source>
</evidence>
<dbReference type="InterPro" id="IPR043135">
    <property type="entry name" value="Fur_C"/>
</dbReference>
<dbReference type="Pfam" id="PF01475">
    <property type="entry name" value="FUR"/>
    <property type="match status" value="1"/>
</dbReference>
<evidence type="ECO:0000256" key="4">
    <source>
        <dbReference type="ARBA" id="ARBA00023015"/>
    </source>
</evidence>
<dbReference type="AlphaFoldDB" id="A0A4S5ER43"/>